<dbReference type="RefSeq" id="WP_076514412.1">
    <property type="nucleotide sequence ID" value="NZ_FTOH01000002.1"/>
</dbReference>
<comment type="cofactor">
    <cofactor evidence="1">
        <name>Mg(2+)</name>
        <dbReference type="ChEBI" id="CHEBI:18420"/>
    </cofactor>
</comment>
<proteinExistence type="predicted"/>
<dbReference type="SUPFAM" id="SSF55073">
    <property type="entry name" value="Nucleotide cyclase"/>
    <property type="match status" value="1"/>
</dbReference>
<feature type="compositionally biased region" description="Basic and acidic residues" evidence="5">
    <location>
        <begin position="177"/>
        <end position="186"/>
    </location>
</feature>
<dbReference type="GO" id="GO:0052621">
    <property type="term" value="F:diguanylate cyclase activity"/>
    <property type="evidence" value="ECO:0007669"/>
    <property type="project" value="UniProtKB-EC"/>
</dbReference>
<dbReference type="STRING" id="484498.SAMN05421686_102280"/>
<dbReference type="PROSITE" id="PS50887">
    <property type="entry name" value="GGDEF"/>
    <property type="match status" value="1"/>
</dbReference>
<accession>A0A1N7K0Y3</accession>
<evidence type="ECO:0000256" key="5">
    <source>
        <dbReference type="SAM" id="MobiDB-lite"/>
    </source>
</evidence>
<dbReference type="EC" id="2.7.7.65" evidence="2"/>
<evidence type="ECO:0000259" key="6">
    <source>
        <dbReference type="PROSITE" id="PS50887"/>
    </source>
</evidence>
<dbReference type="Gene3D" id="3.30.70.270">
    <property type="match status" value="1"/>
</dbReference>
<protein>
    <recommendedName>
        <fullName evidence="2">diguanylate cyclase</fullName>
        <ecNumber evidence="2">2.7.7.65</ecNumber>
    </recommendedName>
</protein>
<keyword evidence="8" id="KW-1185">Reference proteome</keyword>
<evidence type="ECO:0000313" key="7">
    <source>
        <dbReference type="EMBL" id="SIS55238.1"/>
    </source>
</evidence>
<organism evidence="7 8">
    <name type="scientific">Thalassolituus maritimus</name>
    <dbReference type="NCBI Taxonomy" id="484498"/>
    <lineage>
        <taxon>Bacteria</taxon>
        <taxon>Pseudomonadati</taxon>
        <taxon>Pseudomonadota</taxon>
        <taxon>Gammaproteobacteria</taxon>
        <taxon>Oceanospirillales</taxon>
        <taxon>Oceanospirillaceae</taxon>
        <taxon>Thalassolituus</taxon>
    </lineage>
</organism>
<evidence type="ECO:0000313" key="8">
    <source>
        <dbReference type="Proteomes" id="UP000185639"/>
    </source>
</evidence>
<evidence type="ECO:0000256" key="3">
    <source>
        <dbReference type="ARBA" id="ARBA00034247"/>
    </source>
</evidence>
<gene>
    <name evidence="7" type="ORF">SAMN05421686_102280</name>
</gene>
<evidence type="ECO:0000256" key="1">
    <source>
        <dbReference type="ARBA" id="ARBA00001946"/>
    </source>
</evidence>
<dbReference type="AlphaFoldDB" id="A0A1N7K0Y3"/>
<dbReference type="InterPro" id="IPR000160">
    <property type="entry name" value="GGDEF_dom"/>
</dbReference>
<evidence type="ECO:0000256" key="4">
    <source>
        <dbReference type="SAM" id="Coils"/>
    </source>
</evidence>
<dbReference type="PANTHER" id="PTHR45138">
    <property type="entry name" value="REGULATORY COMPONENTS OF SENSORY TRANSDUCTION SYSTEM"/>
    <property type="match status" value="1"/>
</dbReference>
<feature type="region of interest" description="Disordered" evidence="5">
    <location>
        <begin position="177"/>
        <end position="203"/>
    </location>
</feature>
<dbReference type="EMBL" id="FTOH01000002">
    <property type="protein sequence ID" value="SIS55238.1"/>
    <property type="molecule type" value="Genomic_DNA"/>
</dbReference>
<dbReference type="PANTHER" id="PTHR45138:SF9">
    <property type="entry name" value="DIGUANYLATE CYCLASE DGCM-RELATED"/>
    <property type="match status" value="1"/>
</dbReference>
<reference evidence="8" key="1">
    <citation type="submission" date="2017-01" db="EMBL/GenBank/DDBJ databases">
        <authorList>
            <person name="Varghese N."/>
            <person name="Submissions S."/>
        </authorList>
    </citation>
    <scope>NUCLEOTIDE SEQUENCE [LARGE SCALE GENOMIC DNA]</scope>
    <source>
        <strain evidence="8">DSM 24913</strain>
    </source>
</reference>
<dbReference type="GO" id="GO:0043709">
    <property type="term" value="P:cell adhesion involved in single-species biofilm formation"/>
    <property type="evidence" value="ECO:0007669"/>
    <property type="project" value="TreeGrafter"/>
</dbReference>
<keyword evidence="4" id="KW-0175">Coiled coil</keyword>
<dbReference type="OrthoDB" id="9812260at2"/>
<dbReference type="Proteomes" id="UP000185639">
    <property type="component" value="Unassembled WGS sequence"/>
</dbReference>
<dbReference type="InterPro" id="IPR029787">
    <property type="entry name" value="Nucleotide_cyclase"/>
</dbReference>
<dbReference type="Pfam" id="PF20975">
    <property type="entry name" value="DGCcoil"/>
    <property type="match status" value="1"/>
</dbReference>
<comment type="catalytic activity">
    <reaction evidence="3">
        <text>2 GTP = 3',3'-c-di-GMP + 2 diphosphate</text>
        <dbReference type="Rhea" id="RHEA:24898"/>
        <dbReference type="ChEBI" id="CHEBI:33019"/>
        <dbReference type="ChEBI" id="CHEBI:37565"/>
        <dbReference type="ChEBI" id="CHEBI:58805"/>
        <dbReference type="EC" id="2.7.7.65"/>
    </reaction>
</comment>
<feature type="domain" description="GGDEF" evidence="6">
    <location>
        <begin position="423"/>
        <end position="553"/>
    </location>
</feature>
<dbReference type="InterPro" id="IPR048516">
    <property type="entry name" value="DGCcoil"/>
</dbReference>
<dbReference type="FunFam" id="3.30.70.270:FF:000001">
    <property type="entry name" value="Diguanylate cyclase domain protein"/>
    <property type="match status" value="1"/>
</dbReference>
<sequence>MAVTKQGPSDLQWRDKYLTLNEKYDKLKLQVGTRNEQLRRGLVLVSLLAEGQSDPLDRTLADLRESMRGSTSDLNKTMNLLNGQIKEYDLSQAEHSAALAEKISLMAEKLCHCQIPKKLVNEVRALRKAAPDALNDWQGYSHQLEGWAGVLSTLVTLDENSGDTGKGPWWKKVFSKEKTSAEKTEPPEAAITADDTNGSDEPAEPGFSTIAREVASALNGLISRLVVPERLHQRSDELQKRLDDGLHWYEFVSLLEDTSQFLLDCLGSGQEEFERFLHSLDQRLQAIQTMVSDANSGQADREDARTSLETMVRDQIDDIRGVVNGLGDLGELGSSVREHLTTIVRAMEHYQEVESQREARLAEQLEVLQNRLTEMEAEASQARQIIEDQKKRATLDHLTGLPNRAAYEVQLGEELMKRSRGGRSLSFIICDVDHFKQINDNYGHIAGDKVLQLIASTLKKNLRETDFIARYGGEEFVILLPGTQADAAAGVAEKLRASIEACPFNFRGERVSITMSFGISEFRALESTEMVFERADKALYQAKKSGRNRAVIA</sequence>
<dbReference type="NCBIfam" id="TIGR00254">
    <property type="entry name" value="GGDEF"/>
    <property type="match status" value="1"/>
</dbReference>
<dbReference type="Pfam" id="PF00990">
    <property type="entry name" value="GGDEF"/>
    <property type="match status" value="1"/>
</dbReference>
<name>A0A1N7K0Y3_9GAMM</name>
<dbReference type="CDD" id="cd01949">
    <property type="entry name" value="GGDEF"/>
    <property type="match status" value="1"/>
</dbReference>
<dbReference type="SMART" id="SM00267">
    <property type="entry name" value="GGDEF"/>
    <property type="match status" value="1"/>
</dbReference>
<dbReference type="InterPro" id="IPR050469">
    <property type="entry name" value="Diguanylate_Cyclase"/>
</dbReference>
<evidence type="ECO:0000256" key="2">
    <source>
        <dbReference type="ARBA" id="ARBA00012528"/>
    </source>
</evidence>
<dbReference type="GO" id="GO:1902201">
    <property type="term" value="P:negative regulation of bacterial-type flagellum-dependent cell motility"/>
    <property type="evidence" value="ECO:0007669"/>
    <property type="project" value="TreeGrafter"/>
</dbReference>
<feature type="coiled-coil region" evidence="4">
    <location>
        <begin position="358"/>
        <end position="392"/>
    </location>
</feature>
<dbReference type="GO" id="GO:0005886">
    <property type="term" value="C:plasma membrane"/>
    <property type="evidence" value="ECO:0007669"/>
    <property type="project" value="TreeGrafter"/>
</dbReference>
<dbReference type="InterPro" id="IPR043128">
    <property type="entry name" value="Rev_trsase/Diguanyl_cyclase"/>
</dbReference>